<proteinExistence type="predicted"/>
<keyword evidence="15" id="KW-1185">Reference proteome</keyword>
<dbReference type="EC" id="3.5.1.41" evidence="9"/>
<keyword evidence="14" id="KW-0378">Hydrolase</keyword>
<dbReference type="RefSeq" id="XP_025600109.1">
    <property type="nucleotide sequence ID" value="XM_025741841.1"/>
</dbReference>
<gene>
    <name evidence="14" type="ORF">FA09DRAFT_328611</name>
</gene>
<evidence type="ECO:0000256" key="1">
    <source>
        <dbReference type="ARBA" id="ARBA00001941"/>
    </source>
</evidence>
<keyword evidence="3" id="KW-0325">Glycoprotein</keyword>
<feature type="compositionally biased region" description="Low complexity" evidence="11">
    <location>
        <begin position="414"/>
        <end position="468"/>
    </location>
</feature>
<evidence type="ECO:0000259" key="13">
    <source>
        <dbReference type="PROSITE" id="PS51677"/>
    </source>
</evidence>
<feature type="signal peptide" evidence="12">
    <location>
        <begin position="1"/>
        <end position="21"/>
    </location>
</feature>
<dbReference type="Proteomes" id="UP000245946">
    <property type="component" value="Unassembled WGS sequence"/>
</dbReference>
<evidence type="ECO:0000256" key="3">
    <source>
        <dbReference type="ARBA" id="ARBA00022622"/>
    </source>
</evidence>
<dbReference type="GO" id="GO:0006032">
    <property type="term" value="P:chitin catabolic process"/>
    <property type="evidence" value="ECO:0007669"/>
    <property type="project" value="UniProtKB-KW"/>
</dbReference>
<dbReference type="GO" id="GO:0005886">
    <property type="term" value="C:plasma membrane"/>
    <property type="evidence" value="ECO:0007669"/>
    <property type="project" value="UniProtKB-SubCell"/>
</dbReference>
<feature type="chain" id="PRO_5016267758" description="chitin deacetylase" evidence="12">
    <location>
        <begin position="22"/>
        <end position="491"/>
    </location>
</feature>
<evidence type="ECO:0000313" key="14">
    <source>
        <dbReference type="EMBL" id="PWN99830.1"/>
    </source>
</evidence>
<protein>
    <recommendedName>
        <fullName evidence="9">chitin deacetylase</fullName>
        <ecNumber evidence="9">3.5.1.41</ecNumber>
    </recommendedName>
</protein>
<dbReference type="GO" id="GO:0098552">
    <property type="term" value="C:side of membrane"/>
    <property type="evidence" value="ECO:0007669"/>
    <property type="project" value="UniProtKB-KW"/>
</dbReference>
<feature type="region of interest" description="Disordered" evidence="11">
    <location>
        <begin position="413"/>
        <end position="468"/>
    </location>
</feature>
<keyword evidence="3" id="KW-0472">Membrane</keyword>
<reference evidence="14 15" key="1">
    <citation type="journal article" date="2018" name="Mol. Biol. Evol.">
        <title>Broad Genomic Sampling Reveals a Smut Pathogenic Ancestry of the Fungal Clade Ustilaginomycotina.</title>
        <authorList>
            <person name="Kijpornyongpan T."/>
            <person name="Mondo S.J."/>
            <person name="Barry K."/>
            <person name="Sandor L."/>
            <person name="Lee J."/>
            <person name="Lipzen A."/>
            <person name="Pangilinan J."/>
            <person name="LaButti K."/>
            <person name="Hainaut M."/>
            <person name="Henrissat B."/>
            <person name="Grigoriev I.V."/>
            <person name="Spatafora J.W."/>
            <person name="Aime M.C."/>
        </authorList>
    </citation>
    <scope>NUCLEOTIDE SEQUENCE [LARGE SCALE GENOMIC DNA]</scope>
    <source>
        <strain evidence="14 15">MCA 4186</strain>
    </source>
</reference>
<evidence type="ECO:0000256" key="2">
    <source>
        <dbReference type="ARBA" id="ARBA00004609"/>
    </source>
</evidence>
<evidence type="ECO:0000256" key="9">
    <source>
        <dbReference type="ARBA" id="ARBA00024056"/>
    </source>
</evidence>
<keyword evidence="5" id="KW-0119">Carbohydrate metabolism</keyword>
<comment type="catalytic activity">
    <reaction evidence="10">
        <text>[(1-&gt;4)-N-acetyl-beta-D-glucosaminyl](n) + n H2O = chitosan + n acetate</text>
        <dbReference type="Rhea" id="RHEA:10464"/>
        <dbReference type="Rhea" id="RHEA-COMP:9593"/>
        <dbReference type="Rhea" id="RHEA-COMP:9597"/>
        <dbReference type="ChEBI" id="CHEBI:15377"/>
        <dbReference type="ChEBI" id="CHEBI:17029"/>
        <dbReference type="ChEBI" id="CHEBI:30089"/>
        <dbReference type="ChEBI" id="CHEBI:57704"/>
        <dbReference type="EC" id="3.5.1.41"/>
    </reaction>
    <physiologicalReaction direction="left-to-right" evidence="10">
        <dbReference type="Rhea" id="RHEA:10465"/>
    </physiologicalReaction>
</comment>
<dbReference type="PANTHER" id="PTHR10587">
    <property type="entry name" value="GLYCOSYL TRANSFERASE-RELATED"/>
    <property type="match status" value="1"/>
</dbReference>
<dbReference type="GO" id="GO:0000272">
    <property type="term" value="P:polysaccharide catabolic process"/>
    <property type="evidence" value="ECO:0007669"/>
    <property type="project" value="UniProtKB-KW"/>
</dbReference>
<accession>A0A316ZDP0</accession>
<evidence type="ECO:0000256" key="12">
    <source>
        <dbReference type="SAM" id="SignalP"/>
    </source>
</evidence>
<dbReference type="InterPro" id="IPR002509">
    <property type="entry name" value="NODB_dom"/>
</dbReference>
<feature type="domain" description="NodB homology" evidence="13">
    <location>
        <begin position="157"/>
        <end position="361"/>
    </location>
</feature>
<keyword evidence="6" id="KW-0170">Cobalt</keyword>
<keyword evidence="4" id="KW-0146">Chitin degradation</keyword>
<dbReference type="PROSITE" id="PS51677">
    <property type="entry name" value="NODB"/>
    <property type="match status" value="1"/>
</dbReference>
<keyword evidence="8" id="KW-0624">Polysaccharide degradation</keyword>
<dbReference type="AlphaFoldDB" id="A0A316ZDP0"/>
<dbReference type="GO" id="GO:0009272">
    <property type="term" value="P:fungal-type cell wall biogenesis"/>
    <property type="evidence" value="ECO:0007669"/>
    <property type="project" value="UniProtKB-ARBA"/>
</dbReference>
<evidence type="ECO:0000313" key="15">
    <source>
        <dbReference type="Proteomes" id="UP000245946"/>
    </source>
</evidence>
<evidence type="ECO:0000256" key="10">
    <source>
        <dbReference type="ARBA" id="ARBA00048494"/>
    </source>
</evidence>
<dbReference type="OrthoDB" id="407355at2759"/>
<dbReference type="InterPro" id="IPR050248">
    <property type="entry name" value="Polysacc_deacetylase_ArnD"/>
</dbReference>
<keyword evidence="7" id="KW-0449">Lipoprotein</keyword>
<evidence type="ECO:0000256" key="4">
    <source>
        <dbReference type="ARBA" id="ARBA00023024"/>
    </source>
</evidence>
<dbReference type="GO" id="GO:0004099">
    <property type="term" value="F:chitin deacetylase activity"/>
    <property type="evidence" value="ECO:0007669"/>
    <property type="project" value="UniProtKB-EC"/>
</dbReference>
<evidence type="ECO:0000256" key="6">
    <source>
        <dbReference type="ARBA" id="ARBA00023285"/>
    </source>
</evidence>
<feature type="region of interest" description="Disordered" evidence="11">
    <location>
        <begin position="74"/>
        <end position="93"/>
    </location>
</feature>
<organism evidence="14 15">
    <name type="scientific">Tilletiopsis washingtonensis</name>
    <dbReference type="NCBI Taxonomy" id="58919"/>
    <lineage>
        <taxon>Eukaryota</taxon>
        <taxon>Fungi</taxon>
        <taxon>Dikarya</taxon>
        <taxon>Basidiomycota</taxon>
        <taxon>Ustilaginomycotina</taxon>
        <taxon>Exobasidiomycetes</taxon>
        <taxon>Entylomatales</taxon>
        <taxon>Entylomatales incertae sedis</taxon>
        <taxon>Tilletiopsis</taxon>
    </lineage>
</organism>
<dbReference type="Gene3D" id="3.20.20.370">
    <property type="entry name" value="Glycoside hydrolase/deacetylase"/>
    <property type="match status" value="1"/>
</dbReference>
<evidence type="ECO:0000256" key="7">
    <source>
        <dbReference type="ARBA" id="ARBA00023288"/>
    </source>
</evidence>
<evidence type="ECO:0000256" key="5">
    <source>
        <dbReference type="ARBA" id="ARBA00023277"/>
    </source>
</evidence>
<dbReference type="STRING" id="58919.A0A316ZDP0"/>
<dbReference type="EMBL" id="KZ819287">
    <property type="protein sequence ID" value="PWN99830.1"/>
    <property type="molecule type" value="Genomic_DNA"/>
</dbReference>
<name>A0A316ZDP0_9BASI</name>
<sequence>MQLLPLSLAALSAAAFATAHADGSASGSPHARAAELAARLGGGAHTHAHGKRACQAGIEHLRPRDHELRARQLPSVSGNGLPYPTPGEVPNPSTLPQAWRDAYEAAKARGEIPDIRRSILNNVTSAVDYPASQDMSQVCSWTTQKCFNNDLVTAPYGAIAWGIDDGPTPDGTTPLIEVMKSKNIVATHFLIGSAIAWNWPVMQQLAAVTPQPHFGTHSWSHQLQTSNSDLEILGDLGWASQIVLDATGKVPMYFRPPEGDVDNRVRAIAKVLGLQIGMWSEDHDFDDWCLRQGTGTAREITSCVQTAPDLETVTRNQVQSVTGNNITGAITLQHETTDQAVKAFSSLYDAAAANTPKWRIAGALPELWQPALPWYNNQYGPDSPTTQTTSVLPTKQFITVRDGTQLQQDLGDWASEANGGAPSSSSSSRSGSSSSTRSGSSAAATTRSSTSNGTAAAQSDTRASGSAAASSPAVALLLSAVGTAALLLAAL</sequence>
<dbReference type="InterPro" id="IPR011330">
    <property type="entry name" value="Glyco_hydro/deAcase_b/a-brl"/>
</dbReference>
<dbReference type="SUPFAM" id="SSF88713">
    <property type="entry name" value="Glycoside hydrolase/deacetylase"/>
    <property type="match status" value="1"/>
</dbReference>
<keyword evidence="12" id="KW-0732">Signal</keyword>
<comment type="cofactor">
    <cofactor evidence="1">
        <name>Co(2+)</name>
        <dbReference type="ChEBI" id="CHEBI:48828"/>
    </cofactor>
</comment>
<evidence type="ECO:0000256" key="8">
    <source>
        <dbReference type="ARBA" id="ARBA00023326"/>
    </source>
</evidence>
<keyword evidence="3" id="KW-0336">GPI-anchor</keyword>
<dbReference type="Pfam" id="PF01522">
    <property type="entry name" value="Polysacc_deac_1"/>
    <property type="match status" value="1"/>
</dbReference>
<evidence type="ECO:0000256" key="11">
    <source>
        <dbReference type="SAM" id="MobiDB-lite"/>
    </source>
</evidence>
<dbReference type="GeneID" id="37269385"/>
<dbReference type="PANTHER" id="PTHR10587:SF135">
    <property type="entry name" value="CHITIN DEACETYLASE 3"/>
    <property type="match status" value="1"/>
</dbReference>
<comment type="subcellular location">
    <subcellularLocation>
        <location evidence="2">Cell membrane</location>
        <topology evidence="2">Lipid-anchor</topology>
        <topology evidence="2">GPI-anchor</topology>
    </subcellularLocation>
</comment>